<dbReference type="GO" id="GO:0036297">
    <property type="term" value="P:interstrand cross-link repair"/>
    <property type="evidence" value="ECO:0007669"/>
    <property type="project" value="TreeGrafter"/>
</dbReference>
<feature type="non-terminal residue" evidence="2">
    <location>
        <position position="89"/>
    </location>
</feature>
<keyword evidence="2" id="KW-0378">Hydrolase</keyword>
<evidence type="ECO:0000259" key="1">
    <source>
        <dbReference type="PROSITE" id="PS51194"/>
    </source>
</evidence>
<dbReference type="EMBL" id="JAAGYU010002284">
    <property type="protein sequence ID" value="NEL81147.1"/>
    <property type="molecule type" value="Genomic_DNA"/>
</dbReference>
<dbReference type="Pfam" id="PF00271">
    <property type="entry name" value="Helicase_C"/>
    <property type="match status" value="1"/>
</dbReference>
<dbReference type="PROSITE" id="PS51194">
    <property type="entry name" value="HELICASE_CTER"/>
    <property type="match status" value="1"/>
</dbReference>
<sequence length="89" mass="9970">SNRIARIAIKSGLKTLVFAQTRLMVEVLTKYLKDIFDHDPRKPARIRAYRGGYLPTERREVERAMRAGNIDGIISTSALELGVDIGALD</sequence>
<dbReference type="PANTHER" id="PTHR47957">
    <property type="entry name" value="ATP-DEPENDENT HELICASE HRQ1"/>
    <property type="match status" value="1"/>
</dbReference>
<keyword evidence="2" id="KW-0067">ATP-binding</keyword>
<name>A0A7X5N440_XANPE</name>
<dbReference type="InterPro" id="IPR001650">
    <property type="entry name" value="Helicase_C-like"/>
</dbReference>
<proteinExistence type="predicted"/>
<dbReference type="SUPFAM" id="SSF52540">
    <property type="entry name" value="P-loop containing nucleoside triphosphate hydrolases"/>
    <property type="match status" value="1"/>
</dbReference>
<evidence type="ECO:0000313" key="2">
    <source>
        <dbReference type="EMBL" id="NEL81147.1"/>
    </source>
</evidence>
<keyword evidence="2" id="KW-0347">Helicase</keyword>
<evidence type="ECO:0000313" key="3">
    <source>
        <dbReference type="Proteomes" id="UP000471082"/>
    </source>
</evidence>
<dbReference type="PANTHER" id="PTHR47957:SF3">
    <property type="entry name" value="ATP-DEPENDENT HELICASE HRQ1"/>
    <property type="match status" value="1"/>
</dbReference>
<gene>
    <name evidence="2" type="ORF">G3W61_33360</name>
</gene>
<organism evidence="2 3">
    <name type="scientific">Xanthomonas perforans</name>
    <dbReference type="NCBI Taxonomy" id="442694"/>
    <lineage>
        <taxon>Bacteria</taxon>
        <taxon>Pseudomonadati</taxon>
        <taxon>Pseudomonadota</taxon>
        <taxon>Gammaproteobacteria</taxon>
        <taxon>Lysobacterales</taxon>
        <taxon>Lysobacteraceae</taxon>
        <taxon>Xanthomonas</taxon>
    </lineage>
</organism>
<dbReference type="InterPro" id="IPR027417">
    <property type="entry name" value="P-loop_NTPase"/>
</dbReference>
<dbReference type="Proteomes" id="UP000471082">
    <property type="component" value="Unassembled WGS sequence"/>
</dbReference>
<reference evidence="2 3" key="1">
    <citation type="submission" date="2019-11" db="EMBL/GenBank/DDBJ databases">
        <title>Genome-resolved metagenomics to study the prevalence of co-infection and intraspecific heterogeneity among plant pathogen metapopulations.</title>
        <authorList>
            <person name="Newberry E."/>
            <person name="Bhandari R."/>
            <person name="Kemble J."/>
            <person name="Sikora E."/>
            <person name="Potnis N."/>
        </authorList>
    </citation>
    <scope>NUCLEOTIDE SEQUENCE [LARGE SCALE GENOMIC DNA]</scope>
    <source>
        <strain evidence="2">Xp_Tom_Tuscaloosa_18b</strain>
    </source>
</reference>
<protein>
    <submittedName>
        <fullName evidence="2">Helicase</fullName>
    </submittedName>
</protein>
<dbReference type="GO" id="GO:0043138">
    <property type="term" value="F:3'-5' DNA helicase activity"/>
    <property type="evidence" value="ECO:0007669"/>
    <property type="project" value="TreeGrafter"/>
</dbReference>
<dbReference type="Gene3D" id="3.40.50.300">
    <property type="entry name" value="P-loop containing nucleotide triphosphate hydrolases"/>
    <property type="match status" value="1"/>
</dbReference>
<feature type="domain" description="Helicase C-terminal" evidence="1">
    <location>
        <begin position="3"/>
        <end position="89"/>
    </location>
</feature>
<dbReference type="GO" id="GO:0006289">
    <property type="term" value="P:nucleotide-excision repair"/>
    <property type="evidence" value="ECO:0007669"/>
    <property type="project" value="TreeGrafter"/>
</dbReference>
<feature type="non-terminal residue" evidence="2">
    <location>
        <position position="1"/>
    </location>
</feature>
<dbReference type="AlphaFoldDB" id="A0A7X5N440"/>
<keyword evidence="2" id="KW-0547">Nucleotide-binding</keyword>
<comment type="caution">
    <text evidence="2">The sequence shown here is derived from an EMBL/GenBank/DDBJ whole genome shotgun (WGS) entry which is preliminary data.</text>
</comment>
<accession>A0A7X5N440</accession>